<dbReference type="STRING" id="1797535.A2744_03910"/>
<evidence type="ECO:0000256" key="5">
    <source>
        <dbReference type="ARBA" id="ARBA00022915"/>
    </source>
</evidence>
<dbReference type="InterPro" id="IPR022663">
    <property type="entry name" value="DapB_C"/>
</dbReference>
<keyword evidence="8 13" id="KW-0457">Lysine biosynthesis</keyword>
<feature type="binding site" evidence="13">
    <location>
        <begin position="116"/>
        <end position="119"/>
    </location>
    <ligand>
        <name>NAD(+)</name>
        <dbReference type="ChEBI" id="CHEBI:57540"/>
    </ligand>
</feature>
<keyword evidence="5 13" id="KW-0220">Diaminopimelate biosynthesis</keyword>
<accession>A0A1G1Y300</accession>
<comment type="catalytic activity">
    <reaction evidence="11 13">
        <text>(S)-2,3,4,5-tetrahydrodipicolinate + NADP(+) + H2O = (2S,4S)-4-hydroxy-2,3,4,5-tetrahydrodipicolinate + NADPH + H(+)</text>
        <dbReference type="Rhea" id="RHEA:35331"/>
        <dbReference type="ChEBI" id="CHEBI:15377"/>
        <dbReference type="ChEBI" id="CHEBI:15378"/>
        <dbReference type="ChEBI" id="CHEBI:16845"/>
        <dbReference type="ChEBI" id="CHEBI:57783"/>
        <dbReference type="ChEBI" id="CHEBI:58349"/>
        <dbReference type="ChEBI" id="CHEBI:67139"/>
        <dbReference type="EC" id="1.17.1.8"/>
    </reaction>
</comment>
<feature type="active site" description="Proton donor/acceptor" evidence="13">
    <location>
        <position position="149"/>
    </location>
</feature>
<evidence type="ECO:0000256" key="12">
    <source>
        <dbReference type="ARBA" id="ARBA00049396"/>
    </source>
</evidence>
<dbReference type="PANTHER" id="PTHR20836">
    <property type="entry name" value="DIHYDRODIPICOLINATE REDUCTASE"/>
    <property type="match status" value="1"/>
</dbReference>
<comment type="function">
    <text evidence="13">Catalyzes the conversion of 4-hydroxy-tetrahydrodipicolinate (HTPA) to tetrahydrodipicolinate.</text>
</comment>
<dbReference type="InterPro" id="IPR000846">
    <property type="entry name" value="DapB_N"/>
</dbReference>
<dbReference type="GO" id="GO:0019877">
    <property type="term" value="P:diaminopimelate biosynthetic process"/>
    <property type="evidence" value="ECO:0007669"/>
    <property type="project" value="UniProtKB-UniRule"/>
</dbReference>
<dbReference type="PANTHER" id="PTHR20836:SF0">
    <property type="entry name" value="4-HYDROXY-TETRAHYDRODIPICOLINATE REDUCTASE 1, CHLOROPLASTIC-RELATED"/>
    <property type="match status" value="1"/>
</dbReference>
<sequence>MNERISLCISGISGRMGQIIERLALHDPAIGTLIGVDVNIPQPAEGLFGPARLAEALALSRSDVLLIFHNDPLAAVSQTEIAAKLGVPVIIGTTGLEEHHGVMLFVYSKDIPVLPASNFSLGVAVQRRLIALAASMLPVEYQPEVVDKHHAKKLDAPSGTAMMLAKTICEARQWDPATAIQCGRVGRSQGPRANEIVGIQTLRAGTISGTHEVTFAGPGEVVEINHVAQTPDIFAQGALAAVKWIIGKAPGVYSIDNVLEG</sequence>
<dbReference type="InterPro" id="IPR036291">
    <property type="entry name" value="NAD(P)-bd_dom_sf"/>
</dbReference>
<comment type="caution">
    <text evidence="13">Lacks conserved residue(s) required for the propagation of feature annotation.</text>
</comment>
<dbReference type="Proteomes" id="UP000178240">
    <property type="component" value="Unassembled WGS sequence"/>
</dbReference>
<dbReference type="PIRSF" id="PIRSF000161">
    <property type="entry name" value="DHPR"/>
    <property type="match status" value="1"/>
</dbReference>
<feature type="domain" description="Dihydrodipicolinate reductase C-terminal" evidence="15">
    <location>
        <begin position="122"/>
        <end position="259"/>
    </location>
</feature>
<dbReference type="PROSITE" id="PS01298">
    <property type="entry name" value="DAPB"/>
    <property type="match status" value="1"/>
</dbReference>
<comment type="catalytic activity">
    <reaction evidence="12 13">
        <text>(S)-2,3,4,5-tetrahydrodipicolinate + NAD(+) + H2O = (2S,4S)-4-hydroxy-2,3,4,5-tetrahydrodipicolinate + NADH + H(+)</text>
        <dbReference type="Rhea" id="RHEA:35323"/>
        <dbReference type="ChEBI" id="CHEBI:15377"/>
        <dbReference type="ChEBI" id="CHEBI:15378"/>
        <dbReference type="ChEBI" id="CHEBI:16845"/>
        <dbReference type="ChEBI" id="CHEBI:57540"/>
        <dbReference type="ChEBI" id="CHEBI:57945"/>
        <dbReference type="ChEBI" id="CHEBI:67139"/>
        <dbReference type="EC" id="1.17.1.8"/>
    </reaction>
</comment>
<dbReference type="Gene3D" id="3.30.360.10">
    <property type="entry name" value="Dihydrodipicolinate Reductase, domain 2"/>
    <property type="match status" value="1"/>
</dbReference>
<dbReference type="UniPathway" id="UPA00034">
    <property type="reaction ID" value="UER00018"/>
</dbReference>
<dbReference type="SUPFAM" id="SSF51735">
    <property type="entry name" value="NAD(P)-binding Rossmann-fold domains"/>
    <property type="match status" value="1"/>
</dbReference>
<evidence type="ECO:0000259" key="15">
    <source>
        <dbReference type="Pfam" id="PF05173"/>
    </source>
</evidence>
<protein>
    <recommendedName>
        <fullName evidence="10 13">4-hydroxy-tetrahydrodipicolinate reductase</fullName>
        <shortName evidence="13">HTPA reductase</shortName>
        <ecNumber evidence="10 13">1.17.1.8</ecNumber>
    </recommendedName>
</protein>
<name>A0A1G1Y300_9BACT</name>
<comment type="pathway">
    <text evidence="9 13">Amino-acid biosynthesis; L-lysine biosynthesis via DAP pathway; (S)-tetrahydrodipicolinate from L-aspartate: step 4/4.</text>
</comment>
<comment type="subunit">
    <text evidence="13">Homotetramer.</text>
</comment>
<evidence type="ECO:0000256" key="4">
    <source>
        <dbReference type="ARBA" id="ARBA00022857"/>
    </source>
</evidence>
<dbReference type="Pfam" id="PF01113">
    <property type="entry name" value="DapB_N"/>
    <property type="match status" value="1"/>
</dbReference>
<dbReference type="HAMAP" id="MF_00102">
    <property type="entry name" value="DapB"/>
    <property type="match status" value="1"/>
</dbReference>
<comment type="caution">
    <text evidence="16">The sequence shown here is derived from an EMBL/GenBank/DDBJ whole genome shotgun (WGS) entry which is preliminary data.</text>
</comment>
<comment type="caution">
    <text evidence="13">Was originally thought to be a dihydrodipicolinate reductase (DHDPR), catalyzing the conversion of dihydrodipicolinate to tetrahydrodipicolinate. However, it was shown in E.coli that the substrate of the enzymatic reaction is not dihydrodipicolinate (DHDP) but in fact (2S,4S)-4-hydroxy-2,3,4,5-tetrahydrodipicolinic acid (HTPA), the product released by the DapA-catalyzed reaction.</text>
</comment>
<evidence type="ECO:0000256" key="3">
    <source>
        <dbReference type="ARBA" id="ARBA00022605"/>
    </source>
</evidence>
<evidence type="ECO:0000256" key="1">
    <source>
        <dbReference type="ARBA" id="ARBA00006642"/>
    </source>
</evidence>
<keyword evidence="2 13" id="KW-0963">Cytoplasm</keyword>
<dbReference type="Gene3D" id="3.40.50.720">
    <property type="entry name" value="NAD(P)-binding Rossmann-like Domain"/>
    <property type="match status" value="1"/>
</dbReference>
<evidence type="ECO:0000256" key="8">
    <source>
        <dbReference type="ARBA" id="ARBA00023154"/>
    </source>
</evidence>
<evidence type="ECO:0000256" key="10">
    <source>
        <dbReference type="ARBA" id="ARBA00038983"/>
    </source>
</evidence>
<evidence type="ECO:0000256" key="7">
    <source>
        <dbReference type="ARBA" id="ARBA00023027"/>
    </source>
</evidence>
<keyword evidence="4 13" id="KW-0521">NADP</keyword>
<dbReference type="NCBIfam" id="TIGR00036">
    <property type="entry name" value="dapB"/>
    <property type="match status" value="1"/>
</dbReference>
<dbReference type="GO" id="GO:0016726">
    <property type="term" value="F:oxidoreductase activity, acting on CH or CH2 groups, NAD or NADP as acceptor"/>
    <property type="evidence" value="ECO:0007669"/>
    <property type="project" value="UniProtKB-UniRule"/>
</dbReference>
<evidence type="ECO:0000259" key="14">
    <source>
        <dbReference type="Pfam" id="PF01113"/>
    </source>
</evidence>
<dbReference type="GO" id="GO:0005737">
    <property type="term" value="C:cytoplasm"/>
    <property type="evidence" value="ECO:0007669"/>
    <property type="project" value="UniProtKB-SubCell"/>
</dbReference>
<dbReference type="EC" id="1.17.1.8" evidence="10 13"/>
<evidence type="ECO:0000256" key="11">
    <source>
        <dbReference type="ARBA" id="ARBA00049080"/>
    </source>
</evidence>
<feature type="binding site" evidence="13">
    <location>
        <position position="150"/>
    </location>
    <ligand>
        <name>(S)-2,3,4,5-tetrahydrodipicolinate</name>
        <dbReference type="ChEBI" id="CHEBI:16845"/>
    </ligand>
</feature>
<dbReference type="EMBL" id="MHIE01000003">
    <property type="protein sequence ID" value="OGY46564.1"/>
    <property type="molecule type" value="Genomic_DNA"/>
</dbReference>
<dbReference type="Pfam" id="PF05173">
    <property type="entry name" value="DapB_C"/>
    <property type="match status" value="1"/>
</dbReference>
<dbReference type="GO" id="GO:0008839">
    <property type="term" value="F:4-hydroxy-tetrahydrodipicolinate reductase"/>
    <property type="evidence" value="ECO:0007669"/>
    <property type="project" value="UniProtKB-UniRule"/>
</dbReference>
<proteinExistence type="inferred from homology"/>
<keyword evidence="7 13" id="KW-0520">NAD</keyword>
<evidence type="ECO:0000313" key="16">
    <source>
        <dbReference type="EMBL" id="OGY46564.1"/>
    </source>
</evidence>
<gene>
    <name evidence="13" type="primary">dapB</name>
    <name evidence="16" type="ORF">A2744_03910</name>
</gene>
<evidence type="ECO:0000256" key="9">
    <source>
        <dbReference type="ARBA" id="ARBA00037922"/>
    </source>
</evidence>
<keyword evidence="6 13" id="KW-0560">Oxidoreductase</keyword>
<dbReference type="GO" id="GO:0051287">
    <property type="term" value="F:NAD binding"/>
    <property type="evidence" value="ECO:0007669"/>
    <property type="project" value="UniProtKB-UniRule"/>
</dbReference>
<evidence type="ECO:0000256" key="2">
    <source>
        <dbReference type="ARBA" id="ARBA00022490"/>
    </source>
</evidence>
<feature type="binding site" evidence="13">
    <location>
        <begin position="159"/>
        <end position="160"/>
    </location>
    <ligand>
        <name>(S)-2,3,4,5-tetrahydrodipicolinate</name>
        <dbReference type="ChEBI" id="CHEBI:16845"/>
    </ligand>
</feature>
<dbReference type="InterPro" id="IPR023940">
    <property type="entry name" value="DHDPR_bac"/>
</dbReference>
<feature type="domain" description="Dihydrodipicolinate reductase N-terminal" evidence="14">
    <location>
        <begin position="6"/>
        <end position="119"/>
    </location>
</feature>
<comment type="similarity">
    <text evidence="1 13">Belongs to the DapB family.</text>
</comment>
<dbReference type="SUPFAM" id="SSF55347">
    <property type="entry name" value="Glyceraldehyde-3-phosphate dehydrogenase-like, C-terminal domain"/>
    <property type="match status" value="1"/>
</dbReference>
<organism evidence="16 17">
    <name type="scientific">Candidatus Buchananbacteria bacterium RIFCSPHIGHO2_01_FULL_44_11</name>
    <dbReference type="NCBI Taxonomy" id="1797535"/>
    <lineage>
        <taxon>Bacteria</taxon>
        <taxon>Candidatus Buchananiibacteriota</taxon>
    </lineage>
</organism>
<dbReference type="GO" id="GO:0009089">
    <property type="term" value="P:lysine biosynthetic process via diaminopimelate"/>
    <property type="evidence" value="ECO:0007669"/>
    <property type="project" value="UniProtKB-UniRule"/>
</dbReference>
<evidence type="ECO:0000313" key="17">
    <source>
        <dbReference type="Proteomes" id="UP000178240"/>
    </source>
</evidence>
<reference evidence="16 17" key="1">
    <citation type="journal article" date="2016" name="Nat. Commun.">
        <title>Thousands of microbial genomes shed light on interconnected biogeochemical processes in an aquifer system.</title>
        <authorList>
            <person name="Anantharaman K."/>
            <person name="Brown C.T."/>
            <person name="Hug L.A."/>
            <person name="Sharon I."/>
            <person name="Castelle C.J."/>
            <person name="Probst A.J."/>
            <person name="Thomas B.C."/>
            <person name="Singh A."/>
            <person name="Wilkins M.J."/>
            <person name="Karaoz U."/>
            <person name="Brodie E.L."/>
            <person name="Williams K.H."/>
            <person name="Hubbard S.S."/>
            <person name="Banfield J.F."/>
        </authorList>
    </citation>
    <scope>NUCLEOTIDE SEQUENCE [LARGE SCALE GENOMIC DNA]</scope>
</reference>
<feature type="binding site" evidence="13">
    <location>
        <begin position="11"/>
        <end position="16"/>
    </location>
    <ligand>
        <name>NAD(+)</name>
        <dbReference type="ChEBI" id="CHEBI:57540"/>
    </ligand>
</feature>
<evidence type="ECO:0000256" key="13">
    <source>
        <dbReference type="HAMAP-Rule" id="MF_00102"/>
    </source>
</evidence>
<dbReference type="GO" id="GO:0050661">
    <property type="term" value="F:NADP binding"/>
    <property type="evidence" value="ECO:0007669"/>
    <property type="project" value="UniProtKB-UniRule"/>
</dbReference>
<feature type="active site" description="Proton donor" evidence="13">
    <location>
        <position position="153"/>
    </location>
</feature>
<feature type="binding site" evidence="13">
    <location>
        <begin position="92"/>
        <end position="94"/>
    </location>
    <ligand>
        <name>NAD(+)</name>
        <dbReference type="ChEBI" id="CHEBI:57540"/>
    </ligand>
</feature>
<dbReference type="AlphaFoldDB" id="A0A1G1Y300"/>
<dbReference type="InterPro" id="IPR022664">
    <property type="entry name" value="DapB_N_CS"/>
</dbReference>
<evidence type="ECO:0000256" key="6">
    <source>
        <dbReference type="ARBA" id="ARBA00023002"/>
    </source>
</evidence>
<keyword evidence="3 13" id="KW-0028">Amino-acid biosynthesis</keyword>
<comment type="subcellular location">
    <subcellularLocation>
        <location evidence="13">Cytoplasm</location>
    </subcellularLocation>
</comment>